<feature type="transmembrane region" description="Helical" evidence="8">
    <location>
        <begin position="223"/>
        <end position="241"/>
    </location>
</feature>
<feature type="transmembrane region" description="Helical" evidence="8">
    <location>
        <begin position="145"/>
        <end position="167"/>
    </location>
</feature>
<dbReference type="RefSeq" id="WP_153054239.1">
    <property type="nucleotide sequence ID" value="NZ_BDCX01000006.1"/>
</dbReference>
<comment type="subcellular location">
    <subcellularLocation>
        <location evidence="1">Cell membrane</location>
        <topology evidence="1">Multi-pass membrane protein</topology>
    </subcellularLocation>
</comment>
<dbReference type="CDD" id="cd06173">
    <property type="entry name" value="MFS_MefA_like"/>
    <property type="match status" value="1"/>
</dbReference>
<dbReference type="PANTHER" id="PTHR23513:SF11">
    <property type="entry name" value="STAPHYLOFERRIN A TRANSPORTER"/>
    <property type="match status" value="1"/>
</dbReference>
<proteinExistence type="predicted"/>
<reference evidence="10" key="2">
    <citation type="submission" date="2016-04" db="EMBL/GenBank/DDBJ databases">
        <title>Planomonospora sphaerica JCM9374 whole genome shotgun sequence.</title>
        <authorList>
            <person name="Suzuki T."/>
            <person name="Dohra H."/>
            <person name="Kodani S."/>
        </authorList>
    </citation>
    <scope>NUCLEOTIDE SEQUENCE [LARGE SCALE GENOMIC DNA]</scope>
    <source>
        <strain evidence="10">JCM 9374</strain>
    </source>
</reference>
<sequence length="468" mass="47603">MLRDPDMLRALRHHNYRMWAGANFMSMIGGWTQVMGVNWLLLSASGSATSLGLGLFLQSAPGLLLTFAGGSLADRLPARPLVAAGHTLHGLLAVALAVLVFTGVDSLWPVYAMALLGGTLSYLYFPALGRFGAETVGPGDLPGALALGAVVTSVGRVLGMGLAGVLIPLAGTGGLFVIDALSFAAVVAAICLMRGGELHPLPRAAAQDSGTAAGLRYIGRTRWLLVLLVFTFVLGALSRNYQVTMTAMSQGPLQAGAAGYGILSVVFGAGAVLGGLYVVSRHRSTFPVLFAAAALTAVGQAVGGVMPGLPSFAAVLLPVAATAVVLDTAVGARLQLGTDPQMRGRVLAAQSLVTGAAAMVGGPLLGALCDALGPRTALLGTGLAATAAVGLAAVGLARALGHRLGVPAVTALTAGFVPRGGPRRPRRTAPVRPARSRAARRVRAPGPSRHRMHRAGAGTARMRSRRIS</sequence>
<dbReference type="Gene3D" id="1.20.1250.20">
    <property type="entry name" value="MFS general substrate transporter like domains"/>
    <property type="match status" value="1"/>
</dbReference>
<protein>
    <submittedName>
        <fullName evidence="9">MFS transporter</fullName>
    </submittedName>
</protein>
<dbReference type="GO" id="GO:0005886">
    <property type="term" value="C:plasma membrane"/>
    <property type="evidence" value="ECO:0007669"/>
    <property type="project" value="UniProtKB-SubCell"/>
</dbReference>
<keyword evidence="2" id="KW-0813">Transport</keyword>
<dbReference type="OrthoDB" id="9775268at2"/>
<feature type="transmembrane region" description="Helical" evidence="8">
    <location>
        <begin position="48"/>
        <end position="69"/>
    </location>
</feature>
<name>A0A171CU03_9ACTN</name>
<dbReference type="EMBL" id="BDCX01000006">
    <property type="protein sequence ID" value="GAT67217.1"/>
    <property type="molecule type" value="Genomic_DNA"/>
</dbReference>
<keyword evidence="10" id="KW-1185">Reference proteome</keyword>
<comment type="caution">
    <text evidence="9">The sequence shown here is derived from an EMBL/GenBank/DDBJ whole genome shotgun (WGS) entry which is preliminary data.</text>
</comment>
<dbReference type="InterPro" id="IPR036259">
    <property type="entry name" value="MFS_trans_sf"/>
</dbReference>
<evidence type="ECO:0000313" key="9">
    <source>
        <dbReference type="EMBL" id="GAT67217.1"/>
    </source>
</evidence>
<keyword evidence="5 8" id="KW-1133">Transmembrane helix</keyword>
<gene>
    <name evidence="9" type="ORF">PS9374_02870</name>
</gene>
<organism evidence="9 10">
    <name type="scientific">Planomonospora sphaerica</name>
    <dbReference type="NCBI Taxonomy" id="161355"/>
    <lineage>
        <taxon>Bacteria</taxon>
        <taxon>Bacillati</taxon>
        <taxon>Actinomycetota</taxon>
        <taxon>Actinomycetes</taxon>
        <taxon>Streptosporangiales</taxon>
        <taxon>Streptosporangiaceae</taxon>
        <taxon>Planomonospora</taxon>
    </lineage>
</organism>
<evidence type="ECO:0000256" key="3">
    <source>
        <dbReference type="ARBA" id="ARBA00022475"/>
    </source>
</evidence>
<keyword evidence="6 8" id="KW-0472">Membrane</keyword>
<feature type="transmembrane region" description="Helical" evidence="8">
    <location>
        <begin position="21"/>
        <end position="42"/>
    </location>
</feature>
<dbReference type="AlphaFoldDB" id="A0A171CU03"/>
<keyword evidence="3" id="KW-1003">Cell membrane</keyword>
<evidence type="ECO:0000256" key="6">
    <source>
        <dbReference type="ARBA" id="ARBA00023136"/>
    </source>
</evidence>
<feature type="region of interest" description="Disordered" evidence="7">
    <location>
        <begin position="417"/>
        <end position="468"/>
    </location>
</feature>
<dbReference type="STRING" id="161355.PS9374_02870"/>
<feature type="transmembrane region" description="Helical" evidence="8">
    <location>
        <begin position="377"/>
        <end position="397"/>
    </location>
</feature>
<feature type="transmembrane region" description="Helical" evidence="8">
    <location>
        <begin position="253"/>
        <end position="279"/>
    </location>
</feature>
<evidence type="ECO:0000256" key="4">
    <source>
        <dbReference type="ARBA" id="ARBA00022692"/>
    </source>
</evidence>
<feature type="compositionally biased region" description="Basic residues" evidence="7">
    <location>
        <begin position="421"/>
        <end position="454"/>
    </location>
</feature>
<evidence type="ECO:0000256" key="2">
    <source>
        <dbReference type="ARBA" id="ARBA00022448"/>
    </source>
</evidence>
<accession>A0A171CU03</accession>
<dbReference type="PANTHER" id="PTHR23513">
    <property type="entry name" value="INTEGRAL MEMBRANE EFFLUX PROTEIN-RELATED"/>
    <property type="match status" value="1"/>
</dbReference>
<dbReference type="Proteomes" id="UP000077701">
    <property type="component" value="Unassembled WGS sequence"/>
</dbReference>
<feature type="transmembrane region" description="Helical" evidence="8">
    <location>
        <begin position="346"/>
        <end position="365"/>
    </location>
</feature>
<evidence type="ECO:0000256" key="8">
    <source>
        <dbReference type="SAM" id="Phobius"/>
    </source>
</evidence>
<feature type="transmembrane region" description="Helical" evidence="8">
    <location>
        <begin position="173"/>
        <end position="193"/>
    </location>
</feature>
<dbReference type="SUPFAM" id="SSF103473">
    <property type="entry name" value="MFS general substrate transporter"/>
    <property type="match status" value="1"/>
</dbReference>
<feature type="transmembrane region" description="Helical" evidence="8">
    <location>
        <begin position="81"/>
        <end position="101"/>
    </location>
</feature>
<feature type="transmembrane region" description="Helical" evidence="8">
    <location>
        <begin position="286"/>
        <end position="306"/>
    </location>
</feature>
<feature type="transmembrane region" description="Helical" evidence="8">
    <location>
        <begin position="107"/>
        <end position="125"/>
    </location>
</feature>
<evidence type="ECO:0000256" key="5">
    <source>
        <dbReference type="ARBA" id="ARBA00022989"/>
    </source>
</evidence>
<reference evidence="9 10" key="1">
    <citation type="journal article" date="2016" name="Genome Announc.">
        <title>Draft Genome Sequence of Planomonospora sphaerica JCM9374, a Rare Actinomycete.</title>
        <authorList>
            <person name="Dohra H."/>
            <person name="Suzuki T."/>
            <person name="Inoue Y."/>
            <person name="Kodani S."/>
        </authorList>
    </citation>
    <scope>NUCLEOTIDE SEQUENCE [LARGE SCALE GENOMIC DNA]</scope>
    <source>
        <strain evidence="9 10">JCM 9374</strain>
    </source>
</reference>
<keyword evidence="4 8" id="KW-0812">Transmembrane</keyword>
<evidence type="ECO:0000256" key="1">
    <source>
        <dbReference type="ARBA" id="ARBA00004651"/>
    </source>
</evidence>
<feature type="transmembrane region" description="Helical" evidence="8">
    <location>
        <begin position="312"/>
        <end position="334"/>
    </location>
</feature>
<evidence type="ECO:0000256" key="7">
    <source>
        <dbReference type="SAM" id="MobiDB-lite"/>
    </source>
</evidence>
<evidence type="ECO:0000313" key="10">
    <source>
        <dbReference type="Proteomes" id="UP000077701"/>
    </source>
</evidence>
<dbReference type="Pfam" id="PF05977">
    <property type="entry name" value="MFS_3"/>
    <property type="match status" value="1"/>
</dbReference>
<dbReference type="InterPro" id="IPR010290">
    <property type="entry name" value="TM_effector"/>
</dbReference>